<accession>A0A1H3GTY5</accession>
<dbReference type="PROSITE" id="PS51257">
    <property type="entry name" value="PROKAR_LIPOPROTEIN"/>
    <property type="match status" value="1"/>
</dbReference>
<evidence type="ECO:0000256" key="1">
    <source>
        <dbReference type="SAM" id="Coils"/>
    </source>
</evidence>
<feature type="signal peptide" evidence="2">
    <location>
        <begin position="1"/>
        <end position="20"/>
    </location>
</feature>
<organism evidence="3 4">
    <name type="scientific">Evansella caseinilytica</name>
    <dbReference type="NCBI Taxonomy" id="1503961"/>
    <lineage>
        <taxon>Bacteria</taxon>
        <taxon>Bacillati</taxon>
        <taxon>Bacillota</taxon>
        <taxon>Bacilli</taxon>
        <taxon>Bacillales</taxon>
        <taxon>Bacillaceae</taxon>
        <taxon>Evansella</taxon>
    </lineage>
</organism>
<dbReference type="InterPro" id="IPR001611">
    <property type="entry name" value="Leu-rich_rpt"/>
</dbReference>
<keyword evidence="4" id="KW-1185">Reference proteome</keyword>
<dbReference type="STRING" id="1503961.SAMN05421736_101266"/>
<sequence>MKNRISVIVISFIVFTGLIACSTATTTENTVAFEDKQLAEAVKDALSLEDGELTEEAVSELTELVAVDYGIQSLAGIDALEALKELHLDNNEIKDFSPLLELENLDIVNVKNNAVSFSEDADALSVIEKLESNGVTVIYGMPGPFTGSGGPPSHGVFYQVENGESTVYLFGSIHVGTEDLYPLHENIETAFAEADYLAVEIDMTSLNEMEAAQYMNQLGMFADGTTLRDLVSEEVFDRSLEIVGSYGFTEALLDMFKPWFIEQLISNIAIEELGYSSELGIDYYFMDRAEGNIDIIGLETFESQMDIFNMLSLETQAEHLEAALESYGETEEDMEEMMTLWKNGDVEALREHRLLDESESEEYQEYMRALMDDRDLEMTEKIEGFLQDDNGETYFVVVGALHLVGENSIFGLLQDRGYDVQPGIQ</sequence>
<feature type="coiled-coil region" evidence="1">
    <location>
        <begin position="310"/>
        <end position="337"/>
    </location>
</feature>
<proteinExistence type="predicted"/>
<dbReference type="PROSITE" id="PS51450">
    <property type="entry name" value="LRR"/>
    <property type="match status" value="1"/>
</dbReference>
<dbReference type="OrthoDB" id="357294at2"/>
<keyword evidence="2" id="KW-0732">Signal</keyword>
<reference evidence="4" key="1">
    <citation type="submission" date="2016-10" db="EMBL/GenBank/DDBJ databases">
        <authorList>
            <person name="Varghese N."/>
            <person name="Submissions S."/>
        </authorList>
    </citation>
    <scope>NUCLEOTIDE SEQUENCE [LARGE SCALE GENOMIC DNA]</scope>
    <source>
        <strain evidence="4">SP</strain>
    </source>
</reference>
<evidence type="ECO:0000313" key="3">
    <source>
        <dbReference type="EMBL" id="SDY06108.1"/>
    </source>
</evidence>
<dbReference type="Proteomes" id="UP000198935">
    <property type="component" value="Unassembled WGS sequence"/>
</dbReference>
<dbReference type="InterPro" id="IPR002816">
    <property type="entry name" value="TraB/PrgY/GumN_fam"/>
</dbReference>
<evidence type="ECO:0008006" key="5">
    <source>
        <dbReference type="Google" id="ProtNLM"/>
    </source>
</evidence>
<name>A0A1H3GTY5_9BACI</name>
<evidence type="ECO:0000256" key="2">
    <source>
        <dbReference type="SAM" id="SignalP"/>
    </source>
</evidence>
<gene>
    <name evidence="3" type="ORF">SAMN05421736_101266</name>
</gene>
<keyword evidence="1" id="KW-0175">Coiled coil</keyword>
<protein>
    <recommendedName>
        <fullName evidence="5">TraB family protein</fullName>
    </recommendedName>
</protein>
<dbReference type="InterPro" id="IPR047111">
    <property type="entry name" value="YbaP-like"/>
</dbReference>
<dbReference type="InterPro" id="IPR032675">
    <property type="entry name" value="LRR_dom_sf"/>
</dbReference>
<dbReference type="EMBL" id="FNPI01000001">
    <property type="protein sequence ID" value="SDY06108.1"/>
    <property type="molecule type" value="Genomic_DNA"/>
</dbReference>
<evidence type="ECO:0000313" key="4">
    <source>
        <dbReference type="Proteomes" id="UP000198935"/>
    </source>
</evidence>
<dbReference type="PANTHER" id="PTHR40590:SF1">
    <property type="entry name" value="CYTOPLASMIC PROTEIN"/>
    <property type="match status" value="1"/>
</dbReference>
<dbReference type="PANTHER" id="PTHR40590">
    <property type="entry name" value="CYTOPLASMIC PROTEIN-RELATED"/>
    <property type="match status" value="1"/>
</dbReference>
<dbReference type="CDD" id="cd14789">
    <property type="entry name" value="Tiki"/>
    <property type="match status" value="1"/>
</dbReference>
<dbReference type="Pfam" id="PF01963">
    <property type="entry name" value="TraB_PrgY_gumN"/>
    <property type="match status" value="1"/>
</dbReference>
<feature type="chain" id="PRO_5038991812" description="TraB family protein" evidence="2">
    <location>
        <begin position="21"/>
        <end position="425"/>
    </location>
</feature>
<dbReference type="AlphaFoldDB" id="A0A1H3GTY5"/>
<dbReference type="Gene3D" id="3.80.10.10">
    <property type="entry name" value="Ribonuclease Inhibitor"/>
    <property type="match status" value="1"/>
</dbReference>
<dbReference type="SUPFAM" id="SSF52058">
    <property type="entry name" value="L domain-like"/>
    <property type="match status" value="1"/>
</dbReference>